<dbReference type="RefSeq" id="WP_145178893.1">
    <property type="nucleotide sequence ID" value="NZ_CP037422.1"/>
</dbReference>
<organism evidence="2 3">
    <name type="scientific">Gimesia aquarii</name>
    <dbReference type="NCBI Taxonomy" id="2527964"/>
    <lineage>
        <taxon>Bacteria</taxon>
        <taxon>Pseudomonadati</taxon>
        <taxon>Planctomycetota</taxon>
        <taxon>Planctomycetia</taxon>
        <taxon>Planctomycetales</taxon>
        <taxon>Planctomycetaceae</taxon>
        <taxon>Gimesia</taxon>
    </lineage>
</organism>
<protein>
    <submittedName>
        <fullName evidence="2">Uncharacterized protein</fullName>
    </submittedName>
</protein>
<accession>A0A517X0M4</accession>
<dbReference type="Proteomes" id="UP000318384">
    <property type="component" value="Chromosome"/>
</dbReference>
<reference evidence="2 3" key="1">
    <citation type="submission" date="2019-03" db="EMBL/GenBank/DDBJ databases">
        <title>Deep-cultivation of Planctomycetes and their phenomic and genomic characterization uncovers novel biology.</title>
        <authorList>
            <person name="Wiegand S."/>
            <person name="Jogler M."/>
            <person name="Boedeker C."/>
            <person name="Pinto D."/>
            <person name="Vollmers J."/>
            <person name="Rivas-Marin E."/>
            <person name="Kohn T."/>
            <person name="Peeters S.H."/>
            <person name="Heuer A."/>
            <person name="Rast P."/>
            <person name="Oberbeckmann S."/>
            <person name="Bunk B."/>
            <person name="Jeske O."/>
            <person name="Meyerdierks A."/>
            <person name="Storesund J.E."/>
            <person name="Kallscheuer N."/>
            <person name="Luecker S."/>
            <person name="Lage O.M."/>
            <person name="Pohl T."/>
            <person name="Merkel B.J."/>
            <person name="Hornburger P."/>
            <person name="Mueller R.-W."/>
            <person name="Bruemmer F."/>
            <person name="Labrenz M."/>
            <person name="Spormann A.M."/>
            <person name="Op den Camp H."/>
            <person name="Overmann J."/>
            <person name="Amann R."/>
            <person name="Jetten M.S.M."/>
            <person name="Mascher T."/>
            <person name="Medema M.H."/>
            <person name="Devos D.P."/>
            <person name="Kaster A.-K."/>
            <person name="Ovreas L."/>
            <person name="Rohde M."/>
            <person name="Galperin M.Y."/>
            <person name="Jogler C."/>
        </authorList>
    </citation>
    <scope>NUCLEOTIDE SEQUENCE [LARGE SCALE GENOMIC DNA]</scope>
    <source>
        <strain evidence="2 3">V202</strain>
    </source>
</reference>
<keyword evidence="3" id="KW-1185">Reference proteome</keyword>
<keyword evidence="1" id="KW-0472">Membrane</keyword>
<evidence type="ECO:0000256" key="1">
    <source>
        <dbReference type="SAM" id="Phobius"/>
    </source>
</evidence>
<evidence type="ECO:0000313" key="2">
    <source>
        <dbReference type="EMBL" id="QDU11042.1"/>
    </source>
</evidence>
<evidence type="ECO:0000313" key="3">
    <source>
        <dbReference type="Proteomes" id="UP000318384"/>
    </source>
</evidence>
<proteinExistence type="predicted"/>
<sequence length="213" mass="23294">MFRDNVNFVHNGIEITVLNKYIRSFSEAFDNQNQRKGILIMYTFKIGGFCLLLTSFIAVTVYWSLGVLDIRTLYGAGLTAAENCKEPCSDTGLTSVIECADYKGEVGQCELDKCFLNTVRLLKCTPPPGPAGSGNQACQWGEDPLDWQRWIIEREDDCTDGGPNTDTFGVCEGSPYSAAYTPCTTSSCTGTLIADQAWELDRPICGTPGTPIP</sequence>
<name>A0A517X0M4_9PLAN</name>
<keyword evidence="1" id="KW-1133">Transmembrane helix</keyword>
<dbReference type="EMBL" id="CP037422">
    <property type="protein sequence ID" value="QDU11042.1"/>
    <property type="molecule type" value="Genomic_DNA"/>
</dbReference>
<keyword evidence="1" id="KW-0812">Transmembrane</keyword>
<feature type="transmembrane region" description="Helical" evidence="1">
    <location>
        <begin position="42"/>
        <end position="65"/>
    </location>
</feature>
<gene>
    <name evidence="2" type="ORF">V202x_44580</name>
</gene>
<dbReference type="AlphaFoldDB" id="A0A517X0M4"/>